<comment type="caution">
    <text evidence="2">The sequence shown here is derived from an EMBL/GenBank/DDBJ whole genome shotgun (WGS) entry which is preliminary data.</text>
</comment>
<dbReference type="Pfam" id="PF21777">
    <property type="entry name" value="SDR-like"/>
    <property type="match status" value="1"/>
</dbReference>
<reference evidence="2 3" key="1">
    <citation type="submission" date="2021-08" db="EMBL/GenBank/DDBJ databases">
        <title>Comparative Genomics Analysis of the Genus Qipengyuania Reveals Extensive Genetic Diversity and Metabolic Versatility, Including the Description of Fifteen Novel Species.</title>
        <authorList>
            <person name="Liu Y."/>
        </authorList>
    </citation>
    <scope>NUCLEOTIDE SEQUENCE [LARGE SCALE GENOMIC DNA]</scope>
    <source>
        <strain evidence="2 3">GH25</strain>
    </source>
</reference>
<sequence length="100" mass="10743">MKRIAVDGLPQDPLAAAGAFHQHWLEQVEQALDGGEDALILVPPADHTHRQWRLAMVAGLARKYAPRRINMVAGDGGEAVDATETYLAAAPGITGQYLET</sequence>
<evidence type="ECO:0000313" key="3">
    <source>
        <dbReference type="Proteomes" id="UP000776651"/>
    </source>
</evidence>
<organism evidence="2 3">
    <name type="scientific">Qipengyuania pacifica</name>
    <dbReference type="NCBI Taxonomy" id="2860199"/>
    <lineage>
        <taxon>Bacteria</taxon>
        <taxon>Pseudomonadati</taxon>
        <taxon>Pseudomonadota</taxon>
        <taxon>Alphaproteobacteria</taxon>
        <taxon>Sphingomonadales</taxon>
        <taxon>Erythrobacteraceae</taxon>
        <taxon>Qipengyuania</taxon>
    </lineage>
</organism>
<accession>A0ABS7JH89</accession>
<keyword evidence="3" id="KW-1185">Reference proteome</keyword>
<name>A0ABS7JH89_9SPHN</name>
<dbReference type="EMBL" id="JAIGNQ010000004">
    <property type="protein sequence ID" value="MBX7489387.1"/>
    <property type="molecule type" value="Genomic_DNA"/>
</dbReference>
<dbReference type="Proteomes" id="UP000776651">
    <property type="component" value="Unassembled WGS sequence"/>
</dbReference>
<dbReference type="InterPro" id="IPR048623">
    <property type="entry name" value="SDR-like_proteobact"/>
</dbReference>
<evidence type="ECO:0000313" key="2">
    <source>
        <dbReference type="EMBL" id="MBX7489387.1"/>
    </source>
</evidence>
<gene>
    <name evidence="2" type="ORF">K3177_12760</name>
</gene>
<proteinExistence type="predicted"/>
<feature type="domain" description="Short chain dehydrogenase-like proteobacteria" evidence="1">
    <location>
        <begin position="5"/>
        <end position="99"/>
    </location>
</feature>
<evidence type="ECO:0000259" key="1">
    <source>
        <dbReference type="Pfam" id="PF21777"/>
    </source>
</evidence>
<protein>
    <recommendedName>
        <fullName evidence="1">Short chain dehydrogenase-like proteobacteria domain-containing protein</fullName>
    </recommendedName>
</protein>
<dbReference type="RefSeq" id="WP_221598564.1">
    <property type="nucleotide sequence ID" value="NZ_JAIGNQ010000004.1"/>
</dbReference>